<dbReference type="SMART" id="SM00028">
    <property type="entry name" value="TPR"/>
    <property type="match status" value="2"/>
</dbReference>
<dbReference type="SUPFAM" id="SSF48452">
    <property type="entry name" value="TPR-like"/>
    <property type="match status" value="1"/>
</dbReference>
<feature type="repeat" description="TPR" evidence="3">
    <location>
        <begin position="103"/>
        <end position="136"/>
    </location>
</feature>
<evidence type="ECO:0000256" key="3">
    <source>
        <dbReference type="PROSITE-ProRule" id="PRU00339"/>
    </source>
</evidence>
<keyword evidence="5" id="KW-1185">Reference proteome</keyword>
<dbReference type="EMBL" id="CAFZ01000116">
    <property type="protein sequence ID" value="CCA71361.1"/>
    <property type="molecule type" value="Genomic_DNA"/>
</dbReference>
<keyword evidence="2 3" id="KW-0802">TPR repeat</keyword>
<protein>
    <recommendedName>
        <fullName evidence="6">TPR-like protein</fullName>
    </recommendedName>
</protein>
<dbReference type="OrthoDB" id="1926212at2759"/>
<comment type="caution">
    <text evidence="4">The sequence shown here is derived from an EMBL/GenBank/DDBJ whole genome shotgun (WGS) entry which is preliminary data.</text>
</comment>
<organism evidence="4 5">
    <name type="scientific">Serendipita indica (strain DSM 11827)</name>
    <name type="common">Root endophyte fungus</name>
    <name type="synonym">Piriformospora indica</name>
    <dbReference type="NCBI Taxonomy" id="1109443"/>
    <lineage>
        <taxon>Eukaryota</taxon>
        <taxon>Fungi</taxon>
        <taxon>Dikarya</taxon>
        <taxon>Basidiomycota</taxon>
        <taxon>Agaricomycotina</taxon>
        <taxon>Agaricomycetes</taxon>
        <taxon>Sebacinales</taxon>
        <taxon>Serendipitaceae</taxon>
        <taxon>Serendipita</taxon>
    </lineage>
</organism>
<dbReference type="PROSITE" id="PS50005">
    <property type="entry name" value="TPR"/>
    <property type="match status" value="1"/>
</dbReference>
<evidence type="ECO:0000256" key="2">
    <source>
        <dbReference type="ARBA" id="ARBA00022803"/>
    </source>
</evidence>
<dbReference type="Pfam" id="PF07719">
    <property type="entry name" value="TPR_2"/>
    <property type="match status" value="1"/>
</dbReference>
<proteinExistence type="predicted"/>
<dbReference type="Gene3D" id="1.25.40.10">
    <property type="entry name" value="Tetratricopeptide repeat domain"/>
    <property type="match status" value="1"/>
</dbReference>
<evidence type="ECO:0000313" key="5">
    <source>
        <dbReference type="Proteomes" id="UP000007148"/>
    </source>
</evidence>
<evidence type="ECO:0008006" key="6">
    <source>
        <dbReference type="Google" id="ProtNLM"/>
    </source>
</evidence>
<dbReference type="InterPro" id="IPR011990">
    <property type="entry name" value="TPR-like_helical_dom_sf"/>
</dbReference>
<accession>G4TJ68</accession>
<sequence>MSFRAVNQLTRRISSTIPRRVAINPRLAYGPTFSAYRPFQASLSGQSRWASSVDSPSLATVVSDPAHAEATALLESGTKLLEEGDIQGALAKYQRSVEINRTASGLFNLGVTHYHLKQFDKAIEVWNLANEMDPASADVHTNLASAYIMAPPSRPQLALQHLQ</sequence>
<gene>
    <name evidence="4" type="ORF">PIIN_05300</name>
</gene>
<evidence type="ECO:0000256" key="1">
    <source>
        <dbReference type="ARBA" id="ARBA00022737"/>
    </source>
</evidence>
<dbReference type="InParanoid" id="G4TJ68"/>
<evidence type="ECO:0000313" key="4">
    <source>
        <dbReference type="EMBL" id="CCA71361.1"/>
    </source>
</evidence>
<dbReference type="InterPro" id="IPR019734">
    <property type="entry name" value="TPR_rpt"/>
</dbReference>
<keyword evidence="1" id="KW-0677">Repeat</keyword>
<reference evidence="4 5" key="1">
    <citation type="journal article" date="2011" name="PLoS Pathog.">
        <title>Endophytic Life Strategies Decoded by Genome and Transcriptome Analyses of the Mutualistic Root Symbiont Piriformospora indica.</title>
        <authorList>
            <person name="Zuccaro A."/>
            <person name="Lahrmann U."/>
            <person name="Guldener U."/>
            <person name="Langen G."/>
            <person name="Pfiffi S."/>
            <person name="Biedenkopf D."/>
            <person name="Wong P."/>
            <person name="Samans B."/>
            <person name="Grimm C."/>
            <person name="Basiewicz M."/>
            <person name="Murat C."/>
            <person name="Martin F."/>
            <person name="Kogel K.H."/>
        </authorList>
    </citation>
    <scope>NUCLEOTIDE SEQUENCE [LARGE SCALE GENOMIC DNA]</scope>
    <source>
        <strain evidence="4 5">DSM 11827</strain>
    </source>
</reference>
<dbReference type="Proteomes" id="UP000007148">
    <property type="component" value="Unassembled WGS sequence"/>
</dbReference>
<dbReference type="InterPro" id="IPR013105">
    <property type="entry name" value="TPR_2"/>
</dbReference>
<name>G4TJ68_SERID</name>
<dbReference type="eggNOG" id="ENOG502S325">
    <property type="taxonomic scope" value="Eukaryota"/>
</dbReference>
<dbReference type="HOGENOM" id="CLU_1627726_0_0_1"/>
<dbReference type="AlphaFoldDB" id="G4TJ68"/>